<keyword evidence="1" id="KW-0472">Membrane</keyword>
<proteinExistence type="predicted"/>
<evidence type="ECO:0000313" key="2">
    <source>
        <dbReference type="EMBL" id="GMR41895.1"/>
    </source>
</evidence>
<keyword evidence="1" id="KW-0812">Transmembrane</keyword>
<feature type="non-terminal residue" evidence="2">
    <location>
        <position position="100"/>
    </location>
</feature>
<organism evidence="2 3">
    <name type="scientific">Pristionchus mayeri</name>
    <dbReference type="NCBI Taxonomy" id="1317129"/>
    <lineage>
        <taxon>Eukaryota</taxon>
        <taxon>Metazoa</taxon>
        <taxon>Ecdysozoa</taxon>
        <taxon>Nematoda</taxon>
        <taxon>Chromadorea</taxon>
        <taxon>Rhabditida</taxon>
        <taxon>Rhabditina</taxon>
        <taxon>Diplogasteromorpha</taxon>
        <taxon>Diplogasteroidea</taxon>
        <taxon>Neodiplogasteridae</taxon>
        <taxon>Pristionchus</taxon>
    </lineage>
</organism>
<reference evidence="3" key="1">
    <citation type="submission" date="2022-10" db="EMBL/GenBank/DDBJ databases">
        <title>Genome assembly of Pristionchus species.</title>
        <authorList>
            <person name="Yoshida K."/>
            <person name="Sommer R.J."/>
        </authorList>
    </citation>
    <scope>NUCLEOTIDE SEQUENCE [LARGE SCALE GENOMIC DNA]</scope>
    <source>
        <strain evidence="3">RS5460</strain>
    </source>
</reference>
<keyword evidence="1" id="KW-1133">Transmembrane helix</keyword>
<evidence type="ECO:0000313" key="3">
    <source>
        <dbReference type="Proteomes" id="UP001328107"/>
    </source>
</evidence>
<comment type="caution">
    <text evidence="2">The sequence shown here is derived from an EMBL/GenBank/DDBJ whole genome shotgun (WGS) entry which is preliminary data.</text>
</comment>
<sequence length="100" mass="11002">MSCVCTVHRVHPLGRRFSEEIDSLSDGFATGVTDDERLRTVGAGTMTTLECDGGNCIHADDTLLDRVLQLLQSRLQLPYFLLLLLLSLPGSILLSLLLFL</sequence>
<dbReference type="AlphaFoldDB" id="A0AAN4ZRL1"/>
<evidence type="ECO:0000256" key="1">
    <source>
        <dbReference type="SAM" id="Phobius"/>
    </source>
</evidence>
<accession>A0AAN4ZRL1</accession>
<dbReference type="EMBL" id="BTRK01000003">
    <property type="protein sequence ID" value="GMR41895.1"/>
    <property type="molecule type" value="Genomic_DNA"/>
</dbReference>
<dbReference type="Proteomes" id="UP001328107">
    <property type="component" value="Unassembled WGS sequence"/>
</dbReference>
<protein>
    <submittedName>
        <fullName evidence="2">Uncharacterized protein</fullName>
    </submittedName>
</protein>
<gene>
    <name evidence="2" type="ORF">PMAYCL1PPCAC_12090</name>
</gene>
<keyword evidence="3" id="KW-1185">Reference proteome</keyword>
<name>A0AAN4ZRL1_9BILA</name>
<feature type="transmembrane region" description="Helical" evidence="1">
    <location>
        <begin position="79"/>
        <end position="99"/>
    </location>
</feature>